<accession>U6M208</accession>
<proteinExistence type="predicted"/>
<evidence type="ECO:0000313" key="1">
    <source>
        <dbReference type="EMBL" id="CDJ56494.1"/>
    </source>
</evidence>
<keyword evidence="2" id="KW-1185">Reference proteome</keyword>
<reference evidence="1" key="1">
    <citation type="submission" date="2013-10" db="EMBL/GenBank/DDBJ databases">
        <title>Genomic analysis of the causative agents of coccidiosis in chickens.</title>
        <authorList>
            <person name="Reid A.J."/>
            <person name="Blake D."/>
            <person name="Billington K."/>
            <person name="Browne H."/>
            <person name="Dunn M."/>
            <person name="Hung S."/>
            <person name="Kawahara F."/>
            <person name="Miranda-Saavedra D."/>
            <person name="Mourier T."/>
            <person name="Nagra H."/>
            <person name="Otto T.D."/>
            <person name="Rawlings N."/>
            <person name="Sanchez A."/>
            <person name="Sanders M."/>
            <person name="Subramaniam C."/>
            <person name="Tay Y."/>
            <person name="Dear P."/>
            <person name="Doerig C."/>
            <person name="Gruber A."/>
            <person name="Parkinson J."/>
            <person name="Shirley M."/>
            <person name="Wan K.L."/>
            <person name="Berriman M."/>
            <person name="Tomley F."/>
            <person name="Pain A."/>
        </authorList>
    </citation>
    <scope>NUCLEOTIDE SEQUENCE [LARGE SCALE GENOMIC DNA]</scope>
    <source>
        <strain evidence="1">Weybridge</strain>
    </source>
</reference>
<dbReference type="Proteomes" id="UP000030763">
    <property type="component" value="Unassembled WGS sequence"/>
</dbReference>
<dbReference type="OrthoDB" id="390351at2759"/>
<sequence>MMTREDNLSPRSLCSLAASLSLLQVRDPLLQQFVWKEVQQQLQHLLPPDLCLLLEAMRRWGSYNRNTCDLLLQRMTEEIHTFTAADVTSAVTAIANMGLARGYLLRQLCSLAFENLHKFKQQQLLLLLRGLGRLRFLTRDNTDALLQHMKIDSSTLQQMQQQQQQHQVQQQQQLQQVQQQQQQQEWTPHRSAMLVGALALCDVGAPHGGLADLLSKLLQHVDNALTADAAAARAATAAAAAAAAEAGAAPPVAQPPLLGIAALVEAALGICYFQLQARLLQDRQETSGLHAEVAMCLELLRGPYRLQLQRNGSCSSSSSSNSSSSYLVDFIDEENKICIDVDTVYRHSNLTLKHRRINSFI</sequence>
<dbReference type="GO" id="GO:0045944">
    <property type="term" value="P:positive regulation of transcription by RNA polymerase II"/>
    <property type="evidence" value="ECO:0007669"/>
    <property type="project" value="TreeGrafter"/>
</dbReference>
<dbReference type="PANTHER" id="PTHR46007:SF12">
    <property type="entry name" value="C2H2-TYPE DOMAIN-CONTAINING PROTEIN-RELATED"/>
    <property type="match status" value="1"/>
</dbReference>
<gene>
    <name evidence="1" type="ORF">EMWEY_00054540</name>
</gene>
<dbReference type="PANTHER" id="PTHR46007">
    <property type="entry name" value="MEDIATOR OF RNA POLYMERASE II TRANSCRIPTION SUBUNIT 12"/>
    <property type="match status" value="1"/>
</dbReference>
<name>U6M208_EIMMA</name>
<dbReference type="GeneID" id="25339440"/>
<evidence type="ECO:0000313" key="2">
    <source>
        <dbReference type="Proteomes" id="UP000030763"/>
    </source>
</evidence>
<dbReference type="VEuPathDB" id="ToxoDB:EMWEY_00054540"/>
<dbReference type="GO" id="GO:0003713">
    <property type="term" value="F:transcription coactivator activity"/>
    <property type="evidence" value="ECO:0007669"/>
    <property type="project" value="TreeGrafter"/>
</dbReference>
<protein>
    <submittedName>
        <fullName evidence="1">Uncharacterized protein</fullName>
    </submittedName>
</protein>
<dbReference type="RefSeq" id="XP_013333145.1">
    <property type="nucleotide sequence ID" value="XM_013477691.1"/>
</dbReference>
<dbReference type="InterPro" id="IPR051647">
    <property type="entry name" value="Mediator_comp_sub12"/>
</dbReference>
<organism evidence="1 2">
    <name type="scientific">Eimeria maxima</name>
    <name type="common">Coccidian parasite</name>
    <dbReference type="NCBI Taxonomy" id="5804"/>
    <lineage>
        <taxon>Eukaryota</taxon>
        <taxon>Sar</taxon>
        <taxon>Alveolata</taxon>
        <taxon>Apicomplexa</taxon>
        <taxon>Conoidasida</taxon>
        <taxon>Coccidia</taxon>
        <taxon>Eucoccidiorida</taxon>
        <taxon>Eimeriorina</taxon>
        <taxon>Eimeriidae</taxon>
        <taxon>Eimeria</taxon>
    </lineage>
</organism>
<dbReference type="EMBL" id="HG718961">
    <property type="protein sequence ID" value="CDJ56494.1"/>
    <property type="molecule type" value="Genomic_DNA"/>
</dbReference>
<dbReference type="AlphaFoldDB" id="U6M208"/>
<dbReference type="GO" id="GO:0016592">
    <property type="term" value="C:mediator complex"/>
    <property type="evidence" value="ECO:0007669"/>
    <property type="project" value="TreeGrafter"/>
</dbReference>
<reference evidence="1" key="2">
    <citation type="submission" date="2013-10" db="EMBL/GenBank/DDBJ databases">
        <authorList>
            <person name="Aslett M."/>
        </authorList>
    </citation>
    <scope>NUCLEOTIDE SEQUENCE [LARGE SCALE GENOMIC DNA]</scope>
    <source>
        <strain evidence="1">Weybridge</strain>
    </source>
</reference>